<reference evidence="2 3" key="1">
    <citation type="journal article" date="2019" name="Nat. Ecol. Evol.">
        <title>Megaphylogeny resolves global patterns of mushroom evolution.</title>
        <authorList>
            <person name="Varga T."/>
            <person name="Krizsan K."/>
            <person name="Foldi C."/>
            <person name="Dima B."/>
            <person name="Sanchez-Garcia M."/>
            <person name="Sanchez-Ramirez S."/>
            <person name="Szollosi G.J."/>
            <person name="Szarkandi J.G."/>
            <person name="Papp V."/>
            <person name="Albert L."/>
            <person name="Andreopoulos W."/>
            <person name="Angelini C."/>
            <person name="Antonin V."/>
            <person name="Barry K.W."/>
            <person name="Bougher N.L."/>
            <person name="Buchanan P."/>
            <person name="Buyck B."/>
            <person name="Bense V."/>
            <person name="Catcheside P."/>
            <person name="Chovatia M."/>
            <person name="Cooper J."/>
            <person name="Damon W."/>
            <person name="Desjardin D."/>
            <person name="Finy P."/>
            <person name="Geml J."/>
            <person name="Haridas S."/>
            <person name="Hughes K."/>
            <person name="Justo A."/>
            <person name="Karasinski D."/>
            <person name="Kautmanova I."/>
            <person name="Kiss B."/>
            <person name="Kocsube S."/>
            <person name="Kotiranta H."/>
            <person name="LaButti K.M."/>
            <person name="Lechner B.E."/>
            <person name="Liimatainen K."/>
            <person name="Lipzen A."/>
            <person name="Lukacs Z."/>
            <person name="Mihaltcheva S."/>
            <person name="Morgado L.N."/>
            <person name="Niskanen T."/>
            <person name="Noordeloos M.E."/>
            <person name="Ohm R.A."/>
            <person name="Ortiz-Santana B."/>
            <person name="Ovrebo C."/>
            <person name="Racz N."/>
            <person name="Riley R."/>
            <person name="Savchenko A."/>
            <person name="Shiryaev A."/>
            <person name="Soop K."/>
            <person name="Spirin V."/>
            <person name="Szebenyi C."/>
            <person name="Tomsovsky M."/>
            <person name="Tulloss R.E."/>
            <person name="Uehling J."/>
            <person name="Grigoriev I.V."/>
            <person name="Vagvolgyi C."/>
            <person name="Papp T."/>
            <person name="Martin F.M."/>
            <person name="Miettinen O."/>
            <person name="Hibbett D.S."/>
            <person name="Nagy L.G."/>
        </authorList>
    </citation>
    <scope>NUCLEOTIDE SEQUENCE [LARGE SCALE GENOMIC DNA]</scope>
    <source>
        <strain evidence="2 3">FP101781</strain>
    </source>
</reference>
<protein>
    <submittedName>
        <fullName evidence="2">Uncharacterized protein</fullName>
    </submittedName>
</protein>
<feature type="compositionally biased region" description="Basic residues" evidence="1">
    <location>
        <begin position="95"/>
        <end position="109"/>
    </location>
</feature>
<sequence>MTAFRRPGTSVNVFISTRQPPSDIALVMRDSRGSQRHRDPARANLGASLSRMPVYGGLVRGIQGQIRQFRVYSSASESIRGGPDPPNRTPGLFRPPRHQKNSAHARHLRLGSSTGADLIVNLLRYIQKGLWQVTQQEASPIQILERHDGTLDPESGTSDPRQAPKNTSIGAMPGAAACAACQRREAAVSEKASEHEAGLSHRAGPETPVTTSSRQEVEPTNSRQRKWRINAVASRPGVIWHDTLAYPREPSASLLSGDDTVLSQNSRHCTTILIAPVFQARRWRLGGGDWEDAPILSCSLE</sequence>
<gene>
    <name evidence="2" type="ORF">FA13DRAFT_1782988</name>
</gene>
<evidence type="ECO:0000313" key="3">
    <source>
        <dbReference type="Proteomes" id="UP000298030"/>
    </source>
</evidence>
<feature type="region of interest" description="Disordered" evidence="1">
    <location>
        <begin position="189"/>
        <end position="224"/>
    </location>
</feature>
<comment type="caution">
    <text evidence="2">The sequence shown here is derived from an EMBL/GenBank/DDBJ whole genome shotgun (WGS) entry which is preliminary data.</text>
</comment>
<feature type="region of interest" description="Disordered" evidence="1">
    <location>
        <begin position="75"/>
        <end position="109"/>
    </location>
</feature>
<organism evidence="2 3">
    <name type="scientific">Coprinellus micaceus</name>
    <name type="common">Glistening ink-cap mushroom</name>
    <name type="synonym">Coprinus micaceus</name>
    <dbReference type="NCBI Taxonomy" id="71717"/>
    <lineage>
        <taxon>Eukaryota</taxon>
        <taxon>Fungi</taxon>
        <taxon>Dikarya</taxon>
        <taxon>Basidiomycota</taxon>
        <taxon>Agaricomycotina</taxon>
        <taxon>Agaricomycetes</taxon>
        <taxon>Agaricomycetidae</taxon>
        <taxon>Agaricales</taxon>
        <taxon>Agaricineae</taxon>
        <taxon>Psathyrellaceae</taxon>
        <taxon>Coprinellus</taxon>
    </lineage>
</organism>
<proteinExistence type="predicted"/>
<evidence type="ECO:0000313" key="2">
    <source>
        <dbReference type="EMBL" id="TEB11499.1"/>
    </source>
</evidence>
<name>A0A4Y7RS13_COPMI</name>
<feature type="compositionally biased region" description="Polar residues" evidence="1">
    <location>
        <begin position="155"/>
        <end position="169"/>
    </location>
</feature>
<dbReference type="AlphaFoldDB" id="A0A4Y7RS13"/>
<feature type="compositionally biased region" description="Polar residues" evidence="1">
    <location>
        <begin position="208"/>
        <end position="222"/>
    </location>
</feature>
<dbReference type="Proteomes" id="UP000298030">
    <property type="component" value="Unassembled WGS sequence"/>
</dbReference>
<accession>A0A4Y7RS13</accession>
<dbReference type="EMBL" id="QPFP01000446">
    <property type="protein sequence ID" value="TEB11499.1"/>
    <property type="molecule type" value="Genomic_DNA"/>
</dbReference>
<feature type="compositionally biased region" description="Basic and acidic residues" evidence="1">
    <location>
        <begin position="189"/>
        <end position="199"/>
    </location>
</feature>
<feature type="region of interest" description="Disordered" evidence="1">
    <location>
        <begin position="146"/>
        <end position="171"/>
    </location>
</feature>
<keyword evidence="3" id="KW-1185">Reference proteome</keyword>
<evidence type="ECO:0000256" key="1">
    <source>
        <dbReference type="SAM" id="MobiDB-lite"/>
    </source>
</evidence>